<evidence type="ECO:0000256" key="4">
    <source>
        <dbReference type="ARBA" id="ARBA00022807"/>
    </source>
</evidence>
<accession>A0ABR2HUB2</accession>
<feature type="domain" description="Ubiquitin-like protease family profile" evidence="6">
    <location>
        <begin position="191"/>
        <end position="665"/>
    </location>
</feature>
<feature type="compositionally biased region" description="Pro residues" evidence="5">
    <location>
        <begin position="120"/>
        <end position="131"/>
    </location>
</feature>
<dbReference type="PANTHER" id="PTHR46468:SF1">
    <property type="entry name" value="SENTRIN-SPECIFIC PROTEASE 8"/>
    <property type="match status" value="1"/>
</dbReference>
<evidence type="ECO:0000256" key="3">
    <source>
        <dbReference type="ARBA" id="ARBA00022801"/>
    </source>
</evidence>
<evidence type="ECO:0000256" key="5">
    <source>
        <dbReference type="SAM" id="MobiDB-lite"/>
    </source>
</evidence>
<evidence type="ECO:0000256" key="2">
    <source>
        <dbReference type="ARBA" id="ARBA00022670"/>
    </source>
</evidence>
<dbReference type="InterPro" id="IPR044613">
    <property type="entry name" value="Nep1/2-like"/>
</dbReference>
<protein>
    <recommendedName>
        <fullName evidence="6">Ubiquitin-like protease family profile domain-containing protein</fullName>
    </recommendedName>
</protein>
<keyword evidence="4" id="KW-0788">Thiol protease</keyword>
<evidence type="ECO:0000313" key="8">
    <source>
        <dbReference type="Proteomes" id="UP001470230"/>
    </source>
</evidence>
<comment type="similarity">
    <text evidence="1">Belongs to the peptidase C48 family.</text>
</comment>
<keyword evidence="8" id="KW-1185">Reference proteome</keyword>
<feature type="compositionally biased region" description="Acidic residues" evidence="5">
    <location>
        <begin position="819"/>
        <end position="830"/>
    </location>
</feature>
<feature type="compositionally biased region" description="Pro residues" evidence="5">
    <location>
        <begin position="799"/>
        <end position="815"/>
    </location>
</feature>
<feature type="region of interest" description="Disordered" evidence="5">
    <location>
        <begin position="797"/>
        <end position="873"/>
    </location>
</feature>
<dbReference type="EMBL" id="JAPFFF010000023">
    <property type="protein sequence ID" value="KAK8852641.1"/>
    <property type="molecule type" value="Genomic_DNA"/>
</dbReference>
<dbReference type="PANTHER" id="PTHR46468">
    <property type="entry name" value="SENTRIN-SPECIFIC PROTEASE 8"/>
    <property type="match status" value="1"/>
</dbReference>
<dbReference type="Gene3D" id="3.40.395.10">
    <property type="entry name" value="Adenoviral Proteinase, Chain A"/>
    <property type="match status" value="3"/>
</dbReference>
<evidence type="ECO:0000259" key="6">
    <source>
        <dbReference type="PROSITE" id="PS50600"/>
    </source>
</evidence>
<organism evidence="7 8">
    <name type="scientific">Tritrichomonas musculus</name>
    <dbReference type="NCBI Taxonomy" id="1915356"/>
    <lineage>
        <taxon>Eukaryota</taxon>
        <taxon>Metamonada</taxon>
        <taxon>Parabasalia</taxon>
        <taxon>Tritrichomonadida</taxon>
        <taxon>Tritrichomonadidae</taxon>
        <taxon>Tritrichomonas</taxon>
    </lineage>
</organism>
<feature type="compositionally biased region" description="Pro residues" evidence="5">
    <location>
        <begin position="434"/>
        <end position="455"/>
    </location>
</feature>
<gene>
    <name evidence="7" type="ORF">M9Y10_017629</name>
</gene>
<feature type="compositionally biased region" description="Pro residues" evidence="5">
    <location>
        <begin position="1111"/>
        <end position="1121"/>
    </location>
</feature>
<sequence length="1139" mass="132231">MFVGGSLKFKPPLKNEILQELQEKKLDEYIAFDQHQMIMYFPYNWFPSKINEKLLECTFILKNNHINLSGFLLVIRKDPHDRLDLFKYIPLKKTLRAIPGYFHLVRTFSRYPSYYSHPIGPSPKPPKPPSPKHSQNDDDNDFPPPPPPRAHSPTPKSSPKTSPKTSPKSSQKHHSDDDENQLTPYPLHKNIILDTKSWMSIEPNNWLQDEVVGSFFLHMHNKLIKQNGGHSDMIVLSHIFYEHLRSLKGKITKKSLQDYCPQFHLKPLNKYFNKILLPVILHKNSKIGESNGLHYFGVLIDLKNRQITIYDSYGFDHSKDFSYIHNILVILGLEKDGENTFSFSKVTHPRQTNDCDCGVFVCHWAMAMMFPDSPESQDFLMHDSMNAEELIGMRVRIRKELSPYYRPDPPKPKRKKSSSDSSSDVEIVDEPKPSPKPPKPPKPSSPKPTPKPQKPTYPIDFIIEPNLSQPTRDKSGKFHGISLQNFNDTNLGLFPVDYYQYLELLKRQGKKAQGKKIIIWNGQTFHELETALTKNNNLSNAEKQKIMKKSLDEMTKSHPITYYDEIYLGYARIWGTGGHAILVVIFPKHKPVLIKIIDADDYKDYKIPACIYTIQEMIKSQGLKINTLQVEYINPRVCKKLKIPFPKQGDTSDCAVFTMEFARLMMHEGDLNEISQWNIQQCRERIRQELENYKLVENYVYPHPKHYKINPKFAFHPNSQKIPQSTMKQKPRKVTQYQITDAGKKQLTDIIYNHAMNDPKLLSAKTLYTKHREILDTIPYNQYLDIYDEYVKLWTNEHPAPPPPPQDDPDLPPWPSSSDLDDSWWEDPQNDEPPKKKPKKPKPLSQPQQKLKPIKERLPKPTPKPRNANDIGVKENVQWVDRITSKPADVDQPEHQMVFLNQNELDSLDPGEMLEDNVLNNYIFHIDNKRIQSNTDSRSIYVMGNSNMHFIINDYARGEPVSRTSLLDSAPEFQKDNFIKHYQYVMFPVNTIDPYAQFHSQGNGTHWILIMIHLTKPKITVTIYDPAGQDRDNYFQIMRQFLTDLGLLKAGMKFETKMVKKPLQGYNNECGLFVAEYAERFLLNKPIKFSTKDLEKIRTKITRTIYKINQPPKPKPAPPPKPKPKVIHSNSQPKKGPKK</sequence>
<feature type="domain" description="Ubiquitin-like protease family profile" evidence="6">
    <location>
        <begin position="898"/>
        <end position="1081"/>
    </location>
</feature>
<name>A0ABR2HUB2_9EUKA</name>
<dbReference type="InterPro" id="IPR003653">
    <property type="entry name" value="Peptidase_C48_C"/>
</dbReference>
<dbReference type="Proteomes" id="UP001470230">
    <property type="component" value="Unassembled WGS sequence"/>
</dbReference>
<keyword evidence="2" id="KW-0645">Protease</keyword>
<dbReference type="PROSITE" id="PS50600">
    <property type="entry name" value="ULP_PROTEASE"/>
    <property type="match status" value="2"/>
</dbReference>
<feature type="region of interest" description="Disordered" evidence="5">
    <location>
        <begin position="1107"/>
        <end position="1139"/>
    </location>
</feature>
<feature type="compositionally biased region" description="Low complexity" evidence="5">
    <location>
        <begin position="151"/>
        <end position="169"/>
    </location>
</feature>
<reference evidence="7 8" key="1">
    <citation type="submission" date="2024-04" db="EMBL/GenBank/DDBJ databases">
        <title>Tritrichomonas musculus Genome.</title>
        <authorList>
            <person name="Alves-Ferreira E."/>
            <person name="Grigg M."/>
            <person name="Lorenzi H."/>
            <person name="Galac M."/>
        </authorList>
    </citation>
    <scope>NUCLEOTIDE SEQUENCE [LARGE SCALE GENOMIC DNA]</scope>
    <source>
        <strain evidence="7 8">EAF2021</strain>
    </source>
</reference>
<feature type="region of interest" description="Disordered" evidence="5">
    <location>
        <begin position="402"/>
        <end position="458"/>
    </location>
</feature>
<dbReference type="InterPro" id="IPR038765">
    <property type="entry name" value="Papain-like_cys_pep_sf"/>
</dbReference>
<feature type="region of interest" description="Disordered" evidence="5">
    <location>
        <begin position="116"/>
        <end position="184"/>
    </location>
</feature>
<proteinExistence type="inferred from homology"/>
<dbReference type="SUPFAM" id="SSF54001">
    <property type="entry name" value="Cysteine proteinases"/>
    <property type="match status" value="3"/>
</dbReference>
<evidence type="ECO:0000256" key="1">
    <source>
        <dbReference type="ARBA" id="ARBA00005234"/>
    </source>
</evidence>
<dbReference type="Pfam" id="PF02902">
    <property type="entry name" value="Peptidase_C48"/>
    <property type="match status" value="2"/>
</dbReference>
<keyword evidence="3" id="KW-0378">Hydrolase</keyword>
<evidence type="ECO:0000313" key="7">
    <source>
        <dbReference type="EMBL" id="KAK8852641.1"/>
    </source>
</evidence>
<comment type="caution">
    <text evidence="7">The sequence shown here is derived from an EMBL/GenBank/DDBJ whole genome shotgun (WGS) entry which is preliminary data.</text>
</comment>